<name>A0ABS1MUZ8_9ACTN</name>
<evidence type="ECO:0000256" key="1">
    <source>
        <dbReference type="SAM" id="MobiDB-lite"/>
    </source>
</evidence>
<proteinExistence type="predicted"/>
<feature type="region of interest" description="Disordered" evidence="1">
    <location>
        <begin position="1"/>
        <end position="32"/>
    </location>
</feature>
<keyword evidence="3" id="KW-1185">Reference proteome</keyword>
<sequence length="187" mass="20984">MSDHRECAPDHERHHDRERHHDQERRHEYEQWQARTVRCPGDVPVTTPLSWMAEKHFAHGERLADRRLPAAYRRPDERGDAGDALAQLALGVRIARAVEQYRPETVHEALQLGATWRQIATALDLGTDEARDILRSHADGQLRLYESEDSGGAGLLGMSPEQHRAALALIALGDDEPATATAEAVTR</sequence>
<dbReference type="RefSeq" id="WP_201806229.1">
    <property type="nucleotide sequence ID" value="NZ_JAERRI010000010.1"/>
</dbReference>
<organism evidence="2 3">
    <name type="scientific">Streptomyces siderophoricus</name>
    <dbReference type="NCBI Taxonomy" id="2802281"/>
    <lineage>
        <taxon>Bacteria</taxon>
        <taxon>Bacillati</taxon>
        <taxon>Actinomycetota</taxon>
        <taxon>Actinomycetes</taxon>
        <taxon>Kitasatosporales</taxon>
        <taxon>Streptomycetaceae</taxon>
        <taxon>Streptomyces</taxon>
    </lineage>
</organism>
<accession>A0ABS1MUZ8</accession>
<evidence type="ECO:0000313" key="3">
    <source>
        <dbReference type="Proteomes" id="UP000629371"/>
    </source>
</evidence>
<feature type="compositionally biased region" description="Basic and acidic residues" evidence="1">
    <location>
        <begin position="1"/>
        <end position="30"/>
    </location>
</feature>
<evidence type="ECO:0000313" key="2">
    <source>
        <dbReference type="EMBL" id="MBL1091611.1"/>
    </source>
</evidence>
<reference evidence="2 3" key="1">
    <citation type="submission" date="2021-01" db="EMBL/GenBank/DDBJ databases">
        <title>WGS of actinomycetes isolated from Thailand.</title>
        <authorList>
            <person name="Thawai C."/>
        </authorList>
    </citation>
    <scope>NUCLEOTIDE SEQUENCE [LARGE SCALE GENOMIC DNA]</scope>
    <source>
        <strain evidence="2 3">CH9-7</strain>
    </source>
</reference>
<dbReference type="EMBL" id="JAERRI010000010">
    <property type="protein sequence ID" value="MBL1091611.1"/>
    <property type="molecule type" value="Genomic_DNA"/>
</dbReference>
<evidence type="ECO:0008006" key="4">
    <source>
        <dbReference type="Google" id="ProtNLM"/>
    </source>
</evidence>
<dbReference type="Proteomes" id="UP000629371">
    <property type="component" value="Unassembled WGS sequence"/>
</dbReference>
<gene>
    <name evidence="2" type="ORF">JK360_19800</name>
</gene>
<comment type="caution">
    <text evidence="2">The sequence shown here is derived from an EMBL/GenBank/DDBJ whole genome shotgun (WGS) entry which is preliminary data.</text>
</comment>
<protein>
    <recommendedName>
        <fullName evidence="4">DNA-binding protein</fullName>
    </recommendedName>
</protein>